<dbReference type="AlphaFoldDB" id="A0A8T2T895"/>
<dbReference type="InterPro" id="IPR044965">
    <property type="entry name" value="Glyco_hydro_17_plant"/>
</dbReference>
<keyword evidence="9" id="KW-0472">Membrane</keyword>
<name>A0A8T2T895_CERRI</name>
<evidence type="ECO:0000256" key="2">
    <source>
        <dbReference type="ARBA" id="ARBA00004609"/>
    </source>
</evidence>
<dbReference type="OrthoDB" id="941679at2759"/>
<dbReference type="GO" id="GO:0005975">
    <property type="term" value="P:carbohydrate metabolic process"/>
    <property type="evidence" value="ECO:0007669"/>
    <property type="project" value="InterPro"/>
</dbReference>
<keyword evidence="11" id="KW-0325">Glycoprotein</keyword>
<sequence length="514" mass="55742">MQMNKKAIFHVVAYQLQQTQMRFLFLLFLYAAHHIEAGSVGFCYGRFANNLPSPQDVADLLGKKSITKLRIFDNDQSIIQAFANTDIEMVVGIPNGNLPDFQTEEQADTWVSSYLAPLVADTKIVAISVGSEVVTNDPASTPYLLPAMRNIHTGLTKAGLSDIQVTTANSMAILQDSFPPSSAIFNVSFSTSFMKPLLDYLHSVGSFLMINAYPYLAYTVDPTRVPLDYALFQAQQPVDDPITGLEYTSLFDAQLDALYFAMEAMGHSELKVVVSESGWPTKGGQGESGATVENAQTYNNNLAARVIKDAGTPHRPNLPVDVYIFSLFNENMKPGAESERNWGVFNVDGTPIYNLDFGGGNASISPTSAPSPITPPVNLTADNSRRTWCIAKPGVSNASLSAGVNWACGQGKANCTLIQDGEPCYQPNTFQNHASYAYNSYFHDNGGNAASCDFNGTAVMTNTDPSYGSCLFPPSLLSSQKNNGNSSSTACQHSLFHWSLQFIPIATALMLRPS</sequence>
<dbReference type="GO" id="GO:0009506">
    <property type="term" value="C:plasmodesma"/>
    <property type="evidence" value="ECO:0007669"/>
    <property type="project" value="UniProtKB-ARBA"/>
</dbReference>
<evidence type="ECO:0000256" key="12">
    <source>
        <dbReference type="ARBA" id="ARBA00023295"/>
    </source>
</evidence>
<feature type="domain" description="X8" evidence="15">
    <location>
        <begin position="387"/>
        <end position="472"/>
    </location>
</feature>
<dbReference type="InterPro" id="IPR000490">
    <property type="entry name" value="Glyco_hydro_17"/>
</dbReference>
<reference evidence="16" key="1">
    <citation type="submission" date="2021-08" db="EMBL/GenBank/DDBJ databases">
        <title>WGS assembly of Ceratopteris richardii.</title>
        <authorList>
            <person name="Marchant D.B."/>
            <person name="Chen G."/>
            <person name="Jenkins J."/>
            <person name="Shu S."/>
            <person name="Leebens-Mack J."/>
            <person name="Grimwood J."/>
            <person name="Schmutz J."/>
            <person name="Soltis P."/>
            <person name="Soltis D."/>
            <person name="Chen Z.-H."/>
        </authorList>
    </citation>
    <scope>NUCLEOTIDE SEQUENCE</scope>
    <source>
        <strain evidence="16">Whitten #5841</strain>
        <tissue evidence="16">Leaf</tissue>
    </source>
</reference>
<evidence type="ECO:0000256" key="6">
    <source>
        <dbReference type="ARBA" id="ARBA00022622"/>
    </source>
</evidence>
<evidence type="ECO:0000256" key="3">
    <source>
        <dbReference type="ARBA" id="ARBA00008773"/>
    </source>
</evidence>
<dbReference type="GO" id="GO:0005886">
    <property type="term" value="C:plasma membrane"/>
    <property type="evidence" value="ECO:0007669"/>
    <property type="project" value="UniProtKB-SubCell"/>
</dbReference>
<keyword evidence="8 14" id="KW-0378">Hydrolase</keyword>
<keyword evidence="7" id="KW-0732">Signal</keyword>
<evidence type="ECO:0000256" key="13">
    <source>
        <dbReference type="RuleBase" id="RU004335"/>
    </source>
</evidence>
<keyword evidence="10" id="KW-1015">Disulfide bond</keyword>
<evidence type="ECO:0000313" key="16">
    <source>
        <dbReference type="EMBL" id="KAH7405008.1"/>
    </source>
</evidence>
<dbReference type="OMA" id="MNFKSVK"/>
<comment type="subcellular location">
    <subcellularLocation>
        <location evidence="2">Cell membrane</location>
        <topology evidence="2">Lipid-anchor</topology>
        <topology evidence="2">GPI-anchor</topology>
    </subcellularLocation>
</comment>
<evidence type="ECO:0000256" key="8">
    <source>
        <dbReference type="ARBA" id="ARBA00022801"/>
    </source>
</evidence>
<keyword evidence="12 14" id="KW-0326">Glycosidase</keyword>
<comment type="caution">
    <text evidence="16">The sequence shown here is derived from an EMBL/GenBank/DDBJ whole genome shotgun (WGS) entry which is preliminary data.</text>
</comment>
<keyword evidence="6" id="KW-0449">Lipoprotein</keyword>
<evidence type="ECO:0000313" key="17">
    <source>
        <dbReference type="Proteomes" id="UP000825935"/>
    </source>
</evidence>
<evidence type="ECO:0000256" key="14">
    <source>
        <dbReference type="RuleBase" id="RU004336"/>
    </source>
</evidence>
<protein>
    <recommendedName>
        <fullName evidence="4">glucan endo-1,3-beta-D-glucosidase</fullName>
        <ecNumber evidence="4">3.2.1.39</ecNumber>
    </recommendedName>
</protein>
<dbReference type="EMBL" id="CM035420">
    <property type="protein sequence ID" value="KAH7405010.1"/>
    <property type="molecule type" value="Genomic_DNA"/>
</dbReference>
<dbReference type="SMART" id="SM00768">
    <property type="entry name" value="X8"/>
    <property type="match status" value="1"/>
</dbReference>
<dbReference type="InterPro" id="IPR017853">
    <property type="entry name" value="GH"/>
</dbReference>
<organism evidence="16 17">
    <name type="scientific">Ceratopteris richardii</name>
    <name type="common">Triangle waterfern</name>
    <dbReference type="NCBI Taxonomy" id="49495"/>
    <lineage>
        <taxon>Eukaryota</taxon>
        <taxon>Viridiplantae</taxon>
        <taxon>Streptophyta</taxon>
        <taxon>Embryophyta</taxon>
        <taxon>Tracheophyta</taxon>
        <taxon>Polypodiopsida</taxon>
        <taxon>Polypodiidae</taxon>
        <taxon>Polypodiales</taxon>
        <taxon>Pteridineae</taxon>
        <taxon>Pteridaceae</taxon>
        <taxon>Parkerioideae</taxon>
        <taxon>Ceratopteris</taxon>
    </lineage>
</organism>
<dbReference type="InterPro" id="IPR012946">
    <property type="entry name" value="X8"/>
</dbReference>
<dbReference type="EMBL" id="CM035420">
    <property type="protein sequence ID" value="KAH7405008.1"/>
    <property type="molecule type" value="Genomic_DNA"/>
</dbReference>
<evidence type="ECO:0000256" key="7">
    <source>
        <dbReference type="ARBA" id="ARBA00022729"/>
    </source>
</evidence>
<keyword evidence="6" id="KW-0336">GPI-anchor</keyword>
<dbReference type="FunFam" id="1.20.58.1040:FF:000001">
    <property type="entry name" value="Glucan endo-1,3-beta-glucosidase 4"/>
    <property type="match status" value="1"/>
</dbReference>
<dbReference type="Gene3D" id="3.20.20.80">
    <property type="entry name" value="Glycosidases"/>
    <property type="match status" value="1"/>
</dbReference>
<keyword evidence="17" id="KW-1185">Reference proteome</keyword>
<dbReference type="EMBL" id="CM035420">
    <property type="protein sequence ID" value="KAH7405011.1"/>
    <property type="molecule type" value="Genomic_DNA"/>
</dbReference>
<dbReference type="Proteomes" id="UP000825935">
    <property type="component" value="Chromosome 15"/>
</dbReference>
<evidence type="ECO:0000256" key="11">
    <source>
        <dbReference type="ARBA" id="ARBA00023180"/>
    </source>
</evidence>
<dbReference type="GO" id="GO:0042973">
    <property type="term" value="F:glucan endo-1,3-beta-D-glucosidase activity"/>
    <property type="evidence" value="ECO:0007669"/>
    <property type="project" value="UniProtKB-EC"/>
</dbReference>
<proteinExistence type="inferred from homology"/>
<dbReference type="Pfam" id="PF07983">
    <property type="entry name" value="X8"/>
    <property type="match status" value="1"/>
</dbReference>
<keyword evidence="5" id="KW-1003">Cell membrane</keyword>
<dbReference type="SUPFAM" id="SSF51445">
    <property type="entry name" value="(Trans)glycosidases"/>
    <property type="match status" value="1"/>
</dbReference>
<comment type="similarity">
    <text evidence="3 13">Belongs to the glycosyl hydrolase 17 family.</text>
</comment>
<gene>
    <name evidence="16" type="ORF">KP509_15G053700</name>
</gene>
<dbReference type="Gene3D" id="1.20.58.1040">
    <property type="match status" value="1"/>
</dbReference>
<evidence type="ECO:0000256" key="9">
    <source>
        <dbReference type="ARBA" id="ARBA00023136"/>
    </source>
</evidence>
<dbReference type="EC" id="3.2.1.39" evidence="4"/>
<evidence type="ECO:0000259" key="15">
    <source>
        <dbReference type="SMART" id="SM00768"/>
    </source>
</evidence>
<dbReference type="FunFam" id="3.20.20.80:FF:000005">
    <property type="entry name" value="Glucan endo-1,3-beta-glucosidase 14"/>
    <property type="match status" value="1"/>
</dbReference>
<dbReference type="PROSITE" id="PS00587">
    <property type="entry name" value="GLYCOSYL_HYDROL_F17"/>
    <property type="match status" value="1"/>
</dbReference>
<dbReference type="Pfam" id="PF00332">
    <property type="entry name" value="Glyco_hydro_17"/>
    <property type="match status" value="1"/>
</dbReference>
<evidence type="ECO:0000256" key="5">
    <source>
        <dbReference type="ARBA" id="ARBA00022475"/>
    </source>
</evidence>
<evidence type="ECO:0000256" key="4">
    <source>
        <dbReference type="ARBA" id="ARBA00012780"/>
    </source>
</evidence>
<accession>A0A8T2T895</accession>
<dbReference type="PANTHER" id="PTHR32227">
    <property type="entry name" value="GLUCAN ENDO-1,3-BETA-GLUCOSIDASE BG1-RELATED-RELATED"/>
    <property type="match status" value="1"/>
</dbReference>
<evidence type="ECO:0000256" key="1">
    <source>
        <dbReference type="ARBA" id="ARBA00000382"/>
    </source>
</evidence>
<evidence type="ECO:0000256" key="10">
    <source>
        <dbReference type="ARBA" id="ARBA00023157"/>
    </source>
</evidence>
<dbReference type="GO" id="GO:0098552">
    <property type="term" value="C:side of membrane"/>
    <property type="evidence" value="ECO:0007669"/>
    <property type="project" value="UniProtKB-KW"/>
</dbReference>
<comment type="catalytic activity">
    <reaction evidence="1">
        <text>Hydrolysis of (1-&gt;3)-beta-D-glucosidic linkages in (1-&gt;3)-beta-D-glucans.</text>
        <dbReference type="EC" id="3.2.1.39"/>
    </reaction>
</comment>